<sequence>MLYIREPAPLAVVPPPPGVVLRQPSPTDIEQLGRLYYEAYTPPVVDNEAAGIEDIRLTFEGEYGPLNPTISRLAFFGTEMIGAVLVVDRAPWPNTPDCPFIIEAFTAPTWRRKGLATALLTECMGRTPGRFALNVLPDNTAAVRLYEVLGFQPG</sequence>
<accession>A0ABP4C549</accession>
<feature type="domain" description="N-acetyltransferase" evidence="1">
    <location>
        <begin position="19"/>
        <end position="154"/>
    </location>
</feature>
<evidence type="ECO:0000313" key="2">
    <source>
        <dbReference type="EMBL" id="GAA0959465.1"/>
    </source>
</evidence>
<proteinExistence type="predicted"/>
<dbReference type="InterPro" id="IPR016181">
    <property type="entry name" value="Acyl_CoA_acyltransferase"/>
</dbReference>
<evidence type="ECO:0000313" key="3">
    <source>
        <dbReference type="Proteomes" id="UP001500542"/>
    </source>
</evidence>
<evidence type="ECO:0000259" key="1">
    <source>
        <dbReference type="PROSITE" id="PS51186"/>
    </source>
</evidence>
<keyword evidence="3" id="KW-1185">Reference proteome</keyword>
<name>A0ABP4C549_9ACTN</name>
<organism evidence="2 3">
    <name type="scientific">Kribbella koreensis</name>
    <dbReference type="NCBI Taxonomy" id="57909"/>
    <lineage>
        <taxon>Bacteria</taxon>
        <taxon>Bacillati</taxon>
        <taxon>Actinomycetota</taxon>
        <taxon>Actinomycetes</taxon>
        <taxon>Propionibacteriales</taxon>
        <taxon>Kribbellaceae</taxon>
        <taxon>Kribbella</taxon>
    </lineage>
</organism>
<dbReference type="SUPFAM" id="SSF55729">
    <property type="entry name" value="Acyl-CoA N-acyltransferases (Nat)"/>
    <property type="match status" value="1"/>
</dbReference>
<dbReference type="RefSeq" id="WP_343981382.1">
    <property type="nucleotide sequence ID" value="NZ_BAAAHK010000020.1"/>
</dbReference>
<dbReference type="PROSITE" id="PS51186">
    <property type="entry name" value="GNAT"/>
    <property type="match status" value="1"/>
</dbReference>
<dbReference type="EMBL" id="BAAAHK010000020">
    <property type="protein sequence ID" value="GAA0959465.1"/>
    <property type="molecule type" value="Genomic_DNA"/>
</dbReference>
<dbReference type="Pfam" id="PF00583">
    <property type="entry name" value="Acetyltransf_1"/>
    <property type="match status" value="1"/>
</dbReference>
<reference evidence="3" key="1">
    <citation type="journal article" date="2019" name="Int. J. Syst. Evol. Microbiol.">
        <title>The Global Catalogue of Microorganisms (GCM) 10K type strain sequencing project: providing services to taxonomists for standard genome sequencing and annotation.</title>
        <authorList>
            <consortium name="The Broad Institute Genomics Platform"/>
            <consortium name="The Broad Institute Genome Sequencing Center for Infectious Disease"/>
            <person name="Wu L."/>
            <person name="Ma J."/>
        </authorList>
    </citation>
    <scope>NUCLEOTIDE SEQUENCE [LARGE SCALE GENOMIC DNA]</scope>
    <source>
        <strain evidence="3">JCM 10977</strain>
    </source>
</reference>
<gene>
    <name evidence="2" type="ORF">GCM10009554_73200</name>
</gene>
<comment type="caution">
    <text evidence="2">The sequence shown here is derived from an EMBL/GenBank/DDBJ whole genome shotgun (WGS) entry which is preliminary data.</text>
</comment>
<protein>
    <recommendedName>
        <fullName evidence="1">N-acetyltransferase domain-containing protein</fullName>
    </recommendedName>
</protein>
<dbReference type="CDD" id="cd04301">
    <property type="entry name" value="NAT_SF"/>
    <property type="match status" value="1"/>
</dbReference>
<dbReference type="InterPro" id="IPR000182">
    <property type="entry name" value="GNAT_dom"/>
</dbReference>
<dbReference type="Gene3D" id="3.40.630.30">
    <property type="match status" value="1"/>
</dbReference>
<dbReference type="Proteomes" id="UP001500542">
    <property type="component" value="Unassembled WGS sequence"/>
</dbReference>